<sequence length="185" mass="19572">MSHPLTWACSTLLLAATASQAASFTVTSHDVVSGATLSQKHVAYGEGCKGQNISPDLAWNNPPAETQSFAIVVSDPDAPGSRTWFHWVLFDIPASVKNVAANAGEYNSKILPAGAVQGRNSDYSFSYTGACPPAGDKPHHYHFTVYALKTARLGVDANHSSPENLVDKIKAQSLGSAEVLATFGR</sequence>
<accession>A0ABQ2PMZ9</accession>
<dbReference type="Pfam" id="PF01161">
    <property type="entry name" value="PBP"/>
    <property type="match status" value="1"/>
</dbReference>
<keyword evidence="3" id="KW-1185">Reference proteome</keyword>
<evidence type="ECO:0000313" key="2">
    <source>
        <dbReference type="EMBL" id="GGP26989.1"/>
    </source>
</evidence>
<comment type="caution">
    <text evidence="2">The sequence shown here is derived from an EMBL/GenBank/DDBJ whole genome shotgun (WGS) entry which is preliminary data.</text>
</comment>
<proteinExistence type="predicted"/>
<dbReference type="InterPro" id="IPR036610">
    <property type="entry name" value="PEBP-like_sf"/>
</dbReference>
<organism evidence="2 3">
    <name type="scientific">Silvimonas amylolytica</name>
    <dbReference type="NCBI Taxonomy" id="449663"/>
    <lineage>
        <taxon>Bacteria</taxon>
        <taxon>Pseudomonadati</taxon>
        <taxon>Pseudomonadota</taxon>
        <taxon>Betaproteobacteria</taxon>
        <taxon>Neisseriales</taxon>
        <taxon>Chitinibacteraceae</taxon>
        <taxon>Silvimonas</taxon>
    </lineage>
</organism>
<dbReference type="PANTHER" id="PTHR30289:SF1">
    <property type="entry name" value="PEBP (PHOSPHATIDYLETHANOLAMINE-BINDING PROTEIN) FAMILY PROTEIN"/>
    <property type="match status" value="1"/>
</dbReference>
<dbReference type="RefSeq" id="WP_188694965.1">
    <property type="nucleotide sequence ID" value="NZ_BMLY01000004.1"/>
</dbReference>
<feature type="chain" id="PRO_5045787242" evidence="1">
    <location>
        <begin position="22"/>
        <end position="185"/>
    </location>
</feature>
<dbReference type="PANTHER" id="PTHR30289">
    <property type="entry name" value="UNCHARACTERIZED PROTEIN YBCL-RELATED"/>
    <property type="match status" value="1"/>
</dbReference>
<feature type="signal peptide" evidence="1">
    <location>
        <begin position="1"/>
        <end position="21"/>
    </location>
</feature>
<reference evidence="3" key="1">
    <citation type="journal article" date="2019" name="Int. J. Syst. Evol. Microbiol.">
        <title>The Global Catalogue of Microorganisms (GCM) 10K type strain sequencing project: providing services to taxonomists for standard genome sequencing and annotation.</title>
        <authorList>
            <consortium name="The Broad Institute Genomics Platform"/>
            <consortium name="The Broad Institute Genome Sequencing Center for Infectious Disease"/>
            <person name="Wu L."/>
            <person name="Ma J."/>
        </authorList>
    </citation>
    <scope>NUCLEOTIDE SEQUENCE [LARGE SCALE GENOMIC DNA]</scope>
    <source>
        <strain evidence="3">CGMCC 1.8860</strain>
    </source>
</reference>
<dbReference type="CDD" id="cd00865">
    <property type="entry name" value="PEBP_bact_arch"/>
    <property type="match status" value="1"/>
</dbReference>
<dbReference type="GO" id="GO:0004860">
    <property type="term" value="F:protein kinase inhibitor activity"/>
    <property type="evidence" value="ECO:0007669"/>
    <property type="project" value="UniProtKB-KW"/>
</dbReference>
<dbReference type="EMBL" id="BMLY01000004">
    <property type="protein sequence ID" value="GGP26989.1"/>
    <property type="molecule type" value="Genomic_DNA"/>
</dbReference>
<dbReference type="InterPro" id="IPR005247">
    <property type="entry name" value="YbhB_YbcL/LppC-like"/>
</dbReference>
<dbReference type="SUPFAM" id="SSF49777">
    <property type="entry name" value="PEBP-like"/>
    <property type="match status" value="1"/>
</dbReference>
<gene>
    <name evidence="2" type="ORF">GCM10010971_28080</name>
</gene>
<keyword evidence="2" id="KW-0649">Protein kinase inhibitor</keyword>
<dbReference type="Proteomes" id="UP000621859">
    <property type="component" value="Unassembled WGS sequence"/>
</dbReference>
<dbReference type="InterPro" id="IPR008914">
    <property type="entry name" value="PEBP"/>
</dbReference>
<evidence type="ECO:0000256" key="1">
    <source>
        <dbReference type="SAM" id="SignalP"/>
    </source>
</evidence>
<evidence type="ECO:0000313" key="3">
    <source>
        <dbReference type="Proteomes" id="UP000621859"/>
    </source>
</evidence>
<name>A0ABQ2PMZ9_9NEIS</name>
<protein>
    <submittedName>
        <fullName evidence="2">Kinase inhibitor</fullName>
    </submittedName>
</protein>
<dbReference type="Gene3D" id="3.90.280.10">
    <property type="entry name" value="PEBP-like"/>
    <property type="match status" value="1"/>
</dbReference>
<dbReference type="NCBIfam" id="TIGR00481">
    <property type="entry name" value="YbhB/YbcL family Raf kinase inhibitor-like protein"/>
    <property type="match status" value="1"/>
</dbReference>
<keyword evidence="1" id="KW-0732">Signal</keyword>